<proteinExistence type="predicted"/>
<feature type="transmembrane region" description="Helical" evidence="1">
    <location>
        <begin position="159"/>
        <end position="177"/>
    </location>
</feature>
<feature type="transmembrane region" description="Helical" evidence="1">
    <location>
        <begin position="33"/>
        <end position="51"/>
    </location>
</feature>
<reference evidence="2 3" key="1">
    <citation type="submission" date="2018-10" db="EMBL/GenBank/DDBJ databases">
        <title>A high-quality apple genome assembly.</title>
        <authorList>
            <person name="Hu J."/>
        </authorList>
    </citation>
    <scope>NUCLEOTIDE SEQUENCE [LARGE SCALE GENOMIC DNA]</scope>
    <source>
        <strain evidence="3">cv. HFTH1</strain>
        <tissue evidence="2">Young leaf</tissue>
    </source>
</reference>
<evidence type="ECO:0000313" key="3">
    <source>
        <dbReference type="Proteomes" id="UP000290289"/>
    </source>
</evidence>
<dbReference type="Proteomes" id="UP000290289">
    <property type="component" value="Chromosome 17"/>
</dbReference>
<dbReference type="EMBL" id="RDQH01000343">
    <property type="protein sequence ID" value="RXH67380.1"/>
    <property type="molecule type" value="Genomic_DNA"/>
</dbReference>
<dbReference type="AlphaFoldDB" id="A0A498H977"/>
<organism evidence="2 3">
    <name type="scientific">Malus domestica</name>
    <name type="common">Apple</name>
    <name type="synonym">Pyrus malus</name>
    <dbReference type="NCBI Taxonomy" id="3750"/>
    <lineage>
        <taxon>Eukaryota</taxon>
        <taxon>Viridiplantae</taxon>
        <taxon>Streptophyta</taxon>
        <taxon>Embryophyta</taxon>
        <taxon>Tracheophyta</taxon>
        <taxon>Spermatophyta</taxon>
        <taxon>Magnoliopsida</taxon>
        <taxon>eudicotyledons</taxon>
        <taxon>Gunneridae</taxon>
        <taxon>Pentapetalae</taxon>
        <taxon>rosids</taxon>
        <taxon>fabids</taxon>
        <taxon>Rosales</taxon>
        <taxon>Rosaceae</taxon>
        <taxon>Amygdaloideae</taxon>
        <taxon>Maleae</taxon>
        <taxon>Malus</taxon>
    </lineage>
</organism>
<evidence type="ECO:0000256" key="1">
    <source>
        <dbReference type="SAM" id="Phobius"/>
    </source>
</evidence>
<feature type="non-terminal residue" evidence="2">
    <location>
        <position position="1"/>
    </location>
</feature>
<name>A0A498H977_MALDO</name>
<keyword evidence="1" id="KW-0472">Membrane</keyword>
<protein>
    <submittedName>
        <fullName evidence="2">Uncharacterized protein</fullName>
    </submittedName>
</protein>
<comment type="caution">
    <text evidence="2">The sequence shown here is derived from an EMBL/GenBank/DDBJ whole genome shotgun (WGS) entry which is preliminary data.</text>
</comment>
<keyword evidence="1" id="KW-1133">Transmembrane helix</keyword>
<evidence type="ECO:0000313" key="2">
    <source>
        <dbReference type="EMBL" id="RXH67380.1"/>
    </source>
</evidence>
<sequence>KWQFRPRWPLLFDFSAVSFSTFHFASLSLSRHFLQLLLFFCLARVHVLVIAESKAVERRGKQWKKLICFHSLISKGASPLFTGLGFSQWRLLYPAFPDLLHRGNSFCAFFHPVETTLFRLSGSCDFVIIFHGISYVQASLCAVYRVLVIEALATYVGQVVVPSLIALFVAATTAMLAGKLRVPVDPLECLISQDIANSIVVWLANTLGAAELEHHCLQKPYVLKRSSH</sequence>
<feature type="transmembrane region" description="Helical" evidence="1">
    <location>
        <begin position="126"/>
        <end position="147"/>
    </location>
</feature>
<accession>A0A498H977</accession>
<gene>
    <name evidence="2" type="ORF">DVH24_027527</name>
</gene>
<keyword evidence="1" id="KW-0812">Transmembrane</keyword>
<keyword evidence="3" id="KW-1185">Reference proteome</keyword>